<dbReference type="Gene3D" id="2.60.120.10">
    <property type="entry name" value="Jelly Rolls"/>
    <property type="match status" value="1"/>
</dbReference>
<feature type="domain" description="Cyclic nucleotide-binding" evidence="4">
    <location>
        <begin position="93"/>
        <end position="136"/>
    </location>
</feature>
<name>A0A7N2MHK5_QUELO</name>
<keyword evidence="2" id="KW-0407">Ion channel</keyword>
<dbReference type="CDD" id="cd00038">
    <property type="entry name" value="CAP_ED"/>
    <property type="match status" value="1"/>
</dbReference>
<accession>A0A7N2MHK5</accession>
<evidence type="ECO:0000256" key="1">
    <source>
        <dbReference type="ARBA" id="ARBA00023286"/>
    </source>
</evidence>
<dbReference type="InterPro" id="IPR018490">
    <property type="entry name" value="cNMP-bd_dom_sf"/>
</dbReference>
<evidence type="ECO:0000313" key="5">
    <source>
        <dbReference type="EnsemblPlants" id="QL09p010418:mrna"/>
    </source>
</evidence>
<dbReference type="PANTHER" id="PTHR45651">
    <property type="entry name" value="CYCLIC NUCLEOTIDE-GATED ION CHANNEL 15-RELATED-RELATED"/>
    <property type="match status" value="1"/>
</dbReference>
<reference evidence="5" key="2">
    <citation type="submission" date="2021-01" db="UniProtKB">
        <authorList>
            <consortium name="EnsemblPlants"/>
        </authorList>
    </citation>
    <scope>IDENTIFICATION</scope>
</reference>
<keyword evidence="6" id="KW-1185">Reference proteome</keyword>
<organism evidence="5 6">
    <name type="scientific">Quercus lobata</name>
    <name type="common">Valley oak</name>
    <dbReference type="NCBI Taxonomy" id="97700"/>
    <lineage>
        <taxon>Eukaryota</taxon>
        <taxon>Viridiplantae</taxon>
        <taxon>Streptophyta</taxon>
        <taxon>Embryophyta</taxon>
        <taxon>Tracheophyta</taxon>
        <taxon>Spermatophyta</taxon>
        <taxon>Magnoliopsida</taxon>
        <taxon>eudicotyledons</taxon>
        <taxon>Gunneridae</taxon>
        <taxon>Pentapetalae</taxon>
        <taxon>rosids</taxon>
        <taxon>fabids</taxon>
        <taxon>Fagales</taxon>
        <taxon>Fagaceae</taxon>
        <taxon>Quercus</taxon>
    </lineage>
</organism>
<keyword evidence="3" id="KW-0175">Coiled coil</keyword>
<evidence type="ECO:0000313" key="6">
    <source>
        <dbReference type="Proteomes" id="UP000594261"/>
    </source>
</evidence>
<protein>
    <recommendedName>
        <fullName evidence="4">Cyclic nucleotide-binding domain-containing protein</fullName>
    </recommendedName>
</protein>
<dbReference type="InterPro" id="IPR014710">
    <property type="entry name" value="RmlC-like_jellyroll"/>
</dbReference>
<dbReference type="EMBL" id="LRBV02000009">
    <property type="status" value="NOT_ANNOTATED_CDS"/>
    <property type="molecule type" value="Genomic_DNA"/>
</dbReference>
<keyword evidence="1" id="KW-0813">Transport</keyword>
<dbReference type="EnsemblPlants" id="QL09p010418:mrna">
    <property type="protein sequence ID" value="QL09p010418:mrna"/>
    <property type="gene ID" value="QL09p010418"/>
</dbReference>
<dbReference type="InterPro" id="IPR000595">
    <property type="entry name" value="cNMP-bd_dom"/>
</dbReference>
<dbReference type="InParanoid" id="A0A7N2MHK5"/>
<dbReference type="GO" id="GO:0016020">
    <property type="term" value="C:membrane"/>
    <property type="evidence" value="ECO:0007669"/>
    <property type="project" value="UniProtKB-SubCell"/>
</dbReference>
<proteinExistence type="predicted"/>
<keyword evidence="1" id="KW-0406">Ion transport</keyword>
<dbReference type="Proteomes" id="UP000594261">
    <property type="component" value="Chromosome 9"/>
</dbReference>
<dbReference type="PROSITE" id="PS50042">
    <property type="entry name" value="CNMP_BINDING_3"/>
    <property type="match status" value="1"/>
</dbReference>
<evidence type="ECO:0000259" key="4">
    <source>
        <dbReference type="PROSITE" id="PS50042"/>
    </source>
</evidence>
<dbReference type="GO" id="GO:0034220">
    <property type="term" value="P:monoatomic ion transmembrane transport"/>
    <property type="evidence" value="ECO:0007669"/>
    <property type="project" value="UniProtKB-KW"/>
</dbReference>
<evidence type="ECO:0000256" key="2">
    <source>
        <dbReference type="ARBA" id="ARBA00023303"/>
    </source>
</evidence>
<dbReference type="AlphaFoldDB" id="A0A7N2MHK5"/>
<evidence type="ECO:0000256" key="3">
    <source>
        <dbReference type="SAM" id="Coils"/>
    </source>
</evidence>
<dbReference type="Gene3D" id="1.10.287.630">
    <property type="entry name" value="Helix hairpin bin"/>
    <property type="match status" value="1"/>
</dbReference>
<keyword evidence="1" id="KW-1071">Ligand-gated ion channel</keyword>
<feature type="coiled-coil region" evidence="3">
    <location>
        <begin position="1"/>
        <end position="29"/>
    </location>
</feature>
<reference evidence="5 6" key="1">
    <citation type="journal article" date="2016" name="G3 (Bethesda)">
        <title>First Draft Assembly and Annotation of the Genome of a California Endemic Oak Quercus lobata Nee (Fagaceae).</title>
        <authorList>
            <person name="Sork V.L."/>
            <person name="Fitz-Gibbon S.T."/>
            <person name="Puiu D."/>
            <person name="Crepeau M."/>
            <person name="Gugger P.F."/>
            <person name="Sherman R."/>
            <person name="Stevens K."/>
            <person name="Langley C.H."/>
            <person name="Pellegrini M."/>
            <person name="Salzberg S.L."/>
        </authorList>
    </citation>
    <scope>NUCLEOTIDE SEQUENCE [LARGE SCALE GENOMIC DNA]</scope>
    <source>
        <strain evidence="5 6">cv. SW786</strain>
    </source>
</reference>
<dbReference type="PANTHER" id="PTHR45651:SF68">
    <property type="entry name" value="ION TRANSPORT DOMAIN-CONTAINING PROTEIN"/>
    <property type="match status" value="1"/>
</dbReference>
<dbReference type="SUPFAM" id="SSF51206">
    <property type="entry name" value="cAMP-binding domain-like"/>
    <property type="match status" value="1"/>
</dbReference>
<dbReference type="Gramene" id="QL09p010418:mrna">
    <property type="protein sequence ID" value="QL09p010418:mrna"/>
    <property type="gene ID" value="QL09p010418"/>
</dbReference>
<sequence>MKMEQERKKEEEEERIKMEEKMEMEEKKRTIEIWMFKYRLPVEMKNEIMQNVDRRLERKKNVFVENLLRHLPEELRKAIKRYLCFDLLKTVPVLQNMDDQLLLKICDCLKPVCYNEHSYIVREGDPIDATFFIKDGIAWTYTTIKAKSNQNPLQLMWYKQPGASIMKIRILKILHSRVRVTGTRDGYGSNLDQVYLLGTCEIQALEAIKLLV</sequence>